<keyword evidence="2" id="KW-0813">Transport</keyword>
<dbReference type="PANTHER" id="PTHR30222">
    <property type="entry name" value="SPERMIDINE/PUTRESCINE-BINDING PERIPLASMIC PROTEIN"/>
    <property type="match status" value="1"/>
</dbReference>
<accession>A0A6J5ZD19</accession>
<sequence length="389" mass="42084">MAKKLSPEARSILNSRITRRSVLAGAGAVAGASALAACGGGSGGGSAAESVRWANWTLYLDVDESGTKYPTLEAFEKEFGIDAVYSEDINDNDEFFGKVQGQLKLGKDIGYDIITPTDWMAGRFIRLGYTQKFDKANIPNAKNLLPTLASPSFDPNRDHSLTYQSIMAGLGWNTAVNPKGMKSIDDLWTPANKGKVIVLSEMRDTIGVILLSQGVDITTVTEDQFMNAVDFLQGKINDGWIRGVKGNEYKEDLISGDATAVIAWAGDLFQLSNENEGKFDFAIPESGGTISGDNFLIPSTASAEGKANAEKLINYYFDPVVAAEVAAYVNYVTPVMGAQEEMEKIDPVLAKSEYIFPTEKTMSRLNVFKALTPAEETSWTEAFQKAAGN</sequence>
<keyword evidence="3" id="KW-0732">Signal</keyword>
<dbReference type="GO" id="GO:0015846">
    <property type="term" value="P:polyamine transport"/>
    <property type="evidence" value="ECO:0007669"/>
    <property type="project" value="InterPro"/>
</dbReference>
<proteinExistence type="predicted"/>
<dbReference type="InterPro" id="IPR006059">
    <property type="entry name" value="SBP"/>
</dbReference>
<evidence type="ECO:0000256" key="1">
    <source>
        <dbReference type="ARBA" id="ARBA00004418"/>
    </source>
</evidence>
<dbReference type="GO" id="GO:0019808">
    <property type="term" value="F:polyamine binding"/>
    <property type="evidence" value="ECO:0007669"/>
    <property type="project" value="InterPro"/>
</dbReference>
<name>A0A6J5ZD19_9ZZZZ</name>
<evidence type="ECO:0000256" key="3">
    <source>
        <dbReference type="ARBA" id="ARBA00022729"/>
    </source>
</evidence>
<evidence type="ECO:0000313" key="5">
    <source>
        <dbReference type="EMBL" id="CAB4339376.1"/>
    </source>
</evidence>
<dbReference type="PROSITE" id="PS51318">
    <property type="entry name" value="TAT"/>
    <property type="match status" value="1"/>
</dbReference>
<protein>
    <submittedName>
        <fullName evidence="5">Unannotated protein</fullName>
    </submittedName>
</protein>
<dbReference type="GO" id="GO:0042597">
    <property type="term" value="C:periplasmic space"/>
    <property type="evidence" value="ECO:0007669"/>
    <property type="project" value="UniProtKB-SubCell"/>
</dbReference>
<gene>
    <name evidence="5" type="ORF">UFOPK3775_00791</name>
</gene>
<dbReference type="PANTHER" id="PTHR30222:SF17">
    <property type="entry name" value="SPERMIDINE_PUTRESCINE-BINDING PERIPLASMIC PROTEIN"/>
    <property type="match status" value="1"/>
</dbReference>
<dbReference type="InterPro" id="IPR001188">
    <property type="entry name" value="Sperm_putr-bd"/>
</dbReference>
<dbReference type="InterPro" id="IPR006311">
    <property type="entry name" value="TAT_signal"/>
</dbReference>
<dbReference type="SUPFAM" id="SSF53850">
    <property type="entry name" value="Periplasmic binding protein-like II"/>
    <property type="match status" value="1"/>
</dbReference>
<organism evidence="5">
    <name type="scientific">freshwater metagenome</name>
    <dbReference type="NCBI Taxonomy" id="449393"/>
    <lineage>
        <taxon>unclassified sequences</taxon>
        <taxon>metagenomes</taxon>
        <taxon>ecological metagenomes</taxon>
    </lineage>
</organism>
<reference evidence="5" key="1">
    <citation type="submission" date="2020-05" db="EMBL/GenBank/DDBJ databases">
        <authorList>
            <person name="Chiriac C."/>
            <person name="Salcher M."/>
            <person name="Ghai R."/>
            <person name="Kavagutti S V."/>
        </authorList>
    </citation>
    <scope>NUCLEOTIDE SEQUENCE</scope>
</reference>
<dbReference type="PRINTS" id="PR00909">
    <property type="entry name" value="SPERMDNBNDNG"/>
</dbReference>
<dbReference type="Gene3D" id="3.40.190.10">
    <property type="entry name" value="Periplasmic binding protein-like II"/>
    <property type="match status" value="2"/>
</dbReference>
<evidence type="ECO:0000256" key="4">
    <source>
        <dbReference type="ARBA" id="ARBA00022764"/>
    </source>
</evidence>
<comment type="subcellular location">
    <subcellularLocation>
        <location evidence="1">Periplasm</location>
    </subcellularLocation>
</comment>
<dbReference type="Pfam" id="PF13416">
    <property type="entry name" value="SBP_bac_8"/>
    <property type="match status" value="1"/>
</dbReference>
<evidence type="ECO:0000256" key="2">
    <source>
        <dbReference type="ARBA" id="ARBA00022448"/>
    </source>
</evidence>
<keyword evidence="4" id="KW-0574">Periplasm</keyword>
<dbReference type="EMBL" id="CAESAK010000097">
    <property type="protein sequence ID" value="CAB4339376.1"/>
    <property type="molecule type" value="Genomic_DNA"/>
</dbReference>
<dbReference type="CDD" id="cd13590">
    <property type="entry name" value="PBP2_PotD_PotF_like"/>
    <property type="match status" value="1"/>
</dbReference>
<dbReference type="AlphaFoldDB" id="A0A6J5ZD19"/>